<sequence length="81" mass="8616">MKVQCIDAQSAETIVHHAAQHRLQDHGVSISAEGNTLSVVPTNAFVGLLSNAIGMMFGLFLTRPEREADQQQAVNGGTTTP</sequence>
<dbReference type="EMBL" id="PNRF01000031">
    <property type="protein sequence ID" value="PMR74033.1"/>
    <property type="molecule type" value="Genomic_DNA"/>
</dbReference>
<accession>A0A2N7U0U4</accession>
<evidence type="ECO:0000313" key="2">
    <source>
        <dbReference type="EMBL" id="PMR74033.1"/>
    </source>
</evidence>
<evidence type="ECO:0000256" key="1">
    <source>
        <dbReference type="SAM" id="Phobius"/>
    </source>
</evidence>
<keyword evidence="1" id="KW-0472">Membrane</keyword>
<reference evidence="2 3" key="1">
    <citation type="submission" date="2018-01" db="EMBL/GenBank/DDBJ databases">
        <title>Halomonas endophytica sp. nov., isolated from storage liquid in the stems of Populus euphratica.</title>
        <authorList>
            <person name="Chen C."/>
        </authorList>
    </citation>
    <scope>NUCLEOTIDE SEQUENCE [LARGE SCALE GENOMIC DNA]</scope>
    <source>
        <strain evidence="2 3">MC28</strain>
    </source>
</reference>
<keyword evidence="3" id="KW-1185">Reference proteome</keyword>
<evidence type="ECO:0000313" key="3">
    <source>
        <dbReference type="Proteomes" id="UP000235803"/>
    </source>
</evidence>
<gene>
    <name evidence="2" type="ORF">C1H69_15285</name>
</gene>
<comment type="caution">
    <text evidence="2">The sequence shown here is derived from an EMBL/GenBank/DDBJ whole genome shotgun (WGS) entry which is preliminary data.</text>
</comment>
<proteinExistence type="predicted"/>
<keyword evidence="1" id="KW-0812">Transmembrane</keyword>
<name>A0A2N7U0U4_9GAMM</name>
<keyword evidence="1" id="KW-1133">Transmembrane helix</keyword>
<dbReference type="AlphaFoldDB" id="A0A2N7U0U4"/>
<dbReference type="Proteomes" id="UP000235803">
    <property type="component" value="Unassembled WGS sequence"/>
</dbReference>
<feature type="transmembrane region" description="Helical" evidence="1">
    <location>
        <begin position="44"/>
        <end position="62"/>
    </location>
</feature>
<protein>
    <submittedName>
        <fullName evidence="2">Uncharacterized protein</fullName>
    </submittedName>
</protein>
<dbReference type="RefSeq" id="WP_102654251.1">
    <property type="nucleotide sequence ID" value="NZ_PNRF01000031.1"/>
</dbReference>
<organism evidence="2 3">
    <name type="scientific">Billgrantia endophytica</name>
    <dbReference type="NCBI Taxonomy" id="2033802"/>
    <lineage>
        <taxon>Bacteria</taxon>
        <taxon>Pseudomonadati</taxon>
        <taxon>Pseudomonadota</taxon>
        <taxon>Gammaproteobacteria</taxon>
        <taxon>Oceanospirillales</taxon>
        <taxon>Halomonadaceae</taxon>
        <taxon>Billgrantia</taxon>
    </lineage>
</organism>